<gene>
    <name evidence="1" type="ORF">CEXT_642291</name>
</gene>
<sequence>MPEHIACESKLCLVFSQARPERNDCVRIVRAGIHVDPCSFSLNCKIRDDCQSKPANSWGHSLAYKAPVTGTIKSLLVQLQNTEYMPPCLSDRVTWATTPSALRRQPLPVEPEKLKLCHLIKIPFSSCFSVIQLFHPSMQNEISLLDEKVG</sequence>
<dbReference type="Proteomes" id="UP001054945">
    <property type="component" value="Unassembled WGS sequence"/>
</dbReference>
<comment type="caution">
    <text evidence="1">The sequence shown here is derived from an EMBL/GenBank/DDBJ whole genome shotgun (WGS) entry which is preliminary data.</text>
</comment>
<evidence type="ECO:0000313" key="1">
    <source>
        <dbReference type="EMBL" id="GIZ02331.1"/>
    </source>
</evidence>
<dbReference type="EMBL" id="BPLR01001438">
    <property type="protein sequence ID" value="GIZ02331.1"/>
    <property type="molecule type" value="Genomic_DNA"/>
</dbReference>
<organism evidence="1 2">
    <name type="scientific">Caerostris extrusa</name>
    <name type="common">Bark spider</name>
    <name type="synonym">Caerostris bankana</name>
    <dbReference type="NCBI Taxonomy" id="172846"/>
    <lineage>
        <taxon>Eukaryota</taxon>
        <taxon>Metazoa</taxon>
        <taxon>Ecdysozoa</taxon>
        <taxon>Arthropoda</taxon>
        <taxon>Chelicerata</taxon>
        <taxon>Arachnida</taxon>
        <taxon>Araneae</taxon>
        <taxon>Araneomorphae</taxon>
        <taxon>Entelegynae</taxon>
        <taxon>Araneoidea</taxon>
        <taxon>Araneidae</taxon>
        <taxon>Caerostris</taxon>
    </lineage>
</organism>
<dbReference type="AlphaFoldDB" id="A0AAV4Y8S3"/>
<protein>
    <submittedName>
        <fullName evidence="1">Uncharacterized protein</fullName>
    </submittedName>
</protein>
<name>A0AAV4Y8S3_CAEEX</name>
<accession>A0AAV4Y8S3</accession>
<reference evidence="1 2" key="1">
    <citation type="submission" date="2021-06" db="EMBL/GenBank/DDBJ databases">
        <title>Caerostris extrusa draft genome.</title>
        <authorList>
            <person name="Kono N."/>
            <person name="Arakawa K."/>
        </authorList>
    </citation>
    <scope>NUCLEOTIDE SEQUENCE [LARGE SCALE GENOMIC DNA]</scope>
</reference>
<proteinExistence type="predicted"/>
<evidence type="ECO:0000313" key="2">
    <source>
        <dbReference type="Proteomes" id="UP001054945"/>
    </source>
</evidence>
<keyword evidence="2" id="KW-1185">Reference proteome</keyword>